<comment type="caution">
    <text evidence="4">The sequence shown here is derived from an EMBL/GenBank/DDBJ whole genome shotgun (WGS) entry which is preliminary data.</text>
</comment>
<sequence>MKVLQLGNFGDDAGGISSVLREFHAWSWPTSHHAFVDTYASDPRMFGIKRFAIAARSLLRNRRNIDVVHVHLSERGSFIREGALVLLASILKLRTVVTLHGADFVEFMGTHARLVRAVLRRADDIAVLTAPTERVLRSSGFANVTRVPNAVSIEQPDATNPAPVPTHEVVYAGVVAARKGADVLFEAWAGVLQHHPEARLHVFGEIVDVTPPDEPTIEIHGKVSRARVRRSLERATLFTLPSRAEAFPMAILEAMAAGLPVVATDVGEISEMLNDSAQIIPAGDAARLTSALTRFLGDADRAASTGNRNANRYRTKYSPSVVMDQYEALYRA</sequence>
<dbReference type="SUPFAM" id="SSF53756">
    <property type="entry name" value="UDP-Glycosyltransferase/glycogen phosphorylase"/>
    <property type="match status" value="1"/>
</dbReference>
<feature type="domain" description="Glycosyltransferase subfamily 4-like N-terminal" evidence="3">
    <location>
        <begin position="39"/>
        <end position="154"/>
    </location>
</feature>
<dbReference type="InterPro" id="IPR028098">
    <property type="entry name" value="Glyco_trans_4-like_N"/>
</dbReference>
<keyword evidence="2" id="KW-0808">Transferase</keyword>
<name>A0A916Y5L2_9MICO</name>
<evidence type="ECO:0000313" key="5">
    <source>
        <dbReference type="Proteomes" id="UP000633205"/>
    </source>
</evidence>
<reference evidence="4" key="1">
    <citation type="journal article" date="2014" name="Int. J. Syst. Evol. Microbiol.">
        <title>Complete genome sequence of Corynebacterium casei LMG S-19264T (=DSM 44701T), isolated from a smear-ripened cheese.</title>
        <authorList>
            <consortium name="US DOE Joint Genome Institute (JGI-PGF)"/>
            <person name="Walter F."/>
            <person name="Albersmeier A."/>
            <person name="Kalinowski J."/>
            <person name="Ruckert C."/>
        </authorList>
    </citation>
    <scope>NUCLEOTIDE SEQUENCE</scope>
    <source>
        <strain evidence="4">CGMCC 1.15152</strain>
    </source>
</reference>
<evidence type="ECO:0000313" key="4">
    <source>
        <dbReference type="EMBL" id="GGD31441.1"/>
    </source>
</evidence>
<evidence type="ECO:0000256" key="1">
    <source>
        <dbReference type="ARBA" id="ARBA00022676"/>
    </source>
</evidence>
<keyword evidence="5" id="KW-1185">Reference proteome</keyword>
<keyword evidence="1" id="KW-0328">Glycosyltransferase</keyword>
<dbReference type="EMBL" id="BMHO01000001">
    <property type="protein sequence ID" value="GGD31441.1"/>
    <property type="molecule type" value="Genomic_DNA"/>
</dbReference>
<gene>
    <name evidence="4" type="ORF">GCM10010915_09650</name>
</gene>
<dbReference type="GO" id="GO:0016757">
    <property type="term" value="F:glycosyltransferase activity"/>
    <property type="evidence" value="ECO:0007669"/>
    <property type="project" value="UniProtKB-KW"/>
</dbReference>
<dbReference type="CDD" id="cd03801">
    <property type="entry name" value="GT4_PimA-like"/>
    <property type="match status" value="1"/>
</dbReference>
<dbReference type="Pfam" id="PF13439">
    <property type="entry name" value="Glyco_transf_4"/>
    <property type="match status" value="1"/>
</dbReference>
<organism evidence="4 5">
    <name type="scientific">Microbacterium faecale</name>
    <dbReference type="NCBI Taxonomy" id="1804630"/>
    <lineage>
        <taxon>Bacteria</taxon>
        <taxon>Bacillati</taxon>
        <taxon>Actinomycetota</taxon>
        <taxon>Actinomycetes</taxon>
        <taxon>Micrococcales</taxon>
        <taxon>Microbacteriaceae</taxon>
        <taxon>Microbacterium</taxon>
    </lineage>
</organism>
<evidence type="ECO:0000256" key="2">
    <source>
        <dbReference type="ARBA" id="ARBA00022679"/>
    </source>
</evidence>
<reference evidence="4" key="2">
    <citation type="submission" date="2020-09" db="EMBL/GenBank/DDBJ databases">
        <authorList>
            <person name="Sun Q."/>
            <person name="Zhou Y."/>
        </authorList>
    </citation>
    <scope>NUCLEOTIDE SEQUENCE</scope>
    <source>
        <strain evidence="4">CGMCC 1.15152</strain>
    </source>
</reference>
<dbReference type="Proteomes" id="UP000633205">
    <property type="component" value="Unassembled WGS sequence"/>
</dbReference>
<protein>
    <submittedName>
        <fullName evidence="4">Polysaccharide biosynthesis protein</fullName>
    </submittedName>
</protein>
<accession>A0A916Y5L2</accession>
<dbReference type="Pfam" id="PF13692">
    <property type="entry name" value="Glyco_trans_1_4"/>
    <property type="match status" value="1"/>
</dbReference>
<proteinExistence type="predicted"/>
<dbReference type="PANTHER" id="PTHR12526">
    <property type="entry name" value="GLYCOSYLTRANSFERASE"/>
    <property type="match status" value="1"/>
</dbReference>
<dbReference type="AlphaFoldDB" id="A0A916Y5L2"/>
<dbReference type="PANTHER" id="PTHR12526:SF510">
    <property type="entry name" value="D-INOSITOL 3-PHOSPHATE GLYCOSYLTRANSFERASE"/>
    <property type="match status" value="1"/>
</dbReference>
<dbReference type="Gene3D" id="3.40.50.2000">
    <property type="entry name" value="Glycogen Phosphorylase B"/>
    <property type="match status" value="2"/>
</dbReference>
<evidence type="ECO:0000259" key="3">
    <source>
        <dbReference type="Pfam" id="PF13439"/>
    </source>
</evidence>